<dbReference type="InterPro" id="IPR045886">
    <property type="entry name" value="ThiF/MoeB/HesA"/>
</dbReference>
<dbReference type="EMBL" id="CP011002">
    <property type="protein sequence ID" value="AKO65404.1"/>
    <property type="molecule type" value="Genomic_DNA"/>
</dbReference>
<organism evidence="2 3">
    <name type="scientific">Methylophilales bacterium MBRS-H7</name>
    <dbReference type="NCBI Taxonomy" id="1623450"/>
    <lineage>
        <taxon>Bacteria</taxon>
        <taxon>Pseudomonadati</taxon>
        <taxon>Pseudomonadota</taxon>
        <taxon>Betaproteobacteria</taxon>
        <taxon>Nitrosomonadales</taxon>
        <taxon>OM43 clade</taxon>
    </lineage>
</organism>
<dbReference type="Pfam" id="PF00899">
    <property type="entry name" value="ThiF"/>
    <property type="match status" value="1"/>
</dbReference>
<keyword evidence="3" id="KW-1185">Reference proteome</keyword>
<evidence type="ECO:0000259" key="1">
    <source>
        <dbReference type="Pfam" id="PF00899"/>
    </source>
</evidence>
<dbReference type="GO" id="GO:0061503">
    <property type="term" value="F:tRNA threonylcarbamoyladenosine dehydratase"/>
    <property type="evidence" value="ECO:0007669"/>
    <property type="project" value="TreeGrafter"/>
</dbReference>
<name>A0A0H4IXY8_9PROT</name>
<dbReference type="InterPro" id="IPR000594">
    <property type="entry name" value="ThiF_NAD_FAD-bd"/>
</dbReference>
<evidence type="ECO:0000313" key="3">
    <source>
        <dbReference type="Proteomes" id="UP000066549"/>
    </source>
</evidence>
<dbReference type="InterPro" id="IPR035985">
    <property type="entry name" value="Ubiquitin-activating_enz"/>
</dbReference>
<accession>A0A0H4IXY8</accession>
<reference evidence="2 3" key="1">
    <citation type="submission" date="2015-03" db="EMBL/GenBank/DDBJ databases">
        <title>Comparative analysis of the OM43 clade including a novel species from Red Sea uncovers genomic and metabolic diversity among marine methylotrophs.</title>
        <authorList>
            <person name="Jimenez-Infante F."/>
            <person name="Ngugi D.K."/>
            <person name="Vinu M."/>
            <person name="Alam I."/>
            <person name="Kamau A."/>
            <person name="Blom J."/>
            <person name="Bajic V.B."/>
            <person name="Stingl U."/>
        </authorList>
    </citation>
    <scope>NUCLEOTIDE SEQUENCE [LARGE SCALE GENOMIC DNA]</scope>
    <source>
        <strain evidence="2 3">MBRSH7</strain>
    </source>
</reference>
<dbReference type="Proteomes" id="UP000066549">
    <property type="component" value="Chromosome"/>
</dbReference>
<dbReference type="Gene3D" id="3.40.50.720">
    <property type="entry name" value="NAD(P)-binding Rossmann-like Domain"/>
    <property type="match status" value="1"/>
</dbReference>
<dbReference type="GO" id="GO:0061504">
    <property type="term" value="P:cyclic threonylcarbamoyladenosine biosynthetic process"/>
    <property type="evidence" value="ECO:0007669"/>
    <property type="project" value="TreeGrafter"/>
</dbReference>
<sequence length="242" mass="26337">MTSDTFLSLENLIGKHGQEKLANSHACLIGLGGVGSWVAEALVRSGIGKLTLIDMDHIVASNINRQIQATEENIGQSKLQALSDRIQSINSNCELILIDDFLSVDNLSSLIHEEHNVVVDAIDQVKVKCALAEYCSEKKINLVISGSAGGRLNPEKIKVKDLLNTYGDPLLAKVRKEFKKKHTGKKKSKVIAIFSDEQIIKPQQCDNVESNLNCAGYGSSVMVTATMGFYLASEAQKIILKA</sequence>
<dbReference type="GO" id="GO:0008641">
    <property type="term" value="F:ubiquitin-like modifier activating enzyme activity"/>
    <property type="evidence" value="ECO:0007669"/>
    <property type="project" value="InterPro"/>
</dbReference>
<proteinExistence type="predicted"/>
<gene>
    <name evidence="2" type="ORF">VI33_01160</name>
</gene>
<dbReference type="AlphaFoldDB" id="A0A0H4IXY8"/>
<protein>
    <submittedName>
        <fullName evidence="2">Heme biosynthesis protein HemY</fullName>
    </submittedName>
</protein>
<dbReference type="OrthoDB" id="9804150at2"/>
<dbReference type="SUPFAM" id="SSF69572">
    <property type="entry name" value="Activating enzymes of the ubiquitin-like proteins"/>
    <property type="match status" value="1"/>
</dbReference>
<dbReference type="PANTHER" id="PTHR43267:SF1">
    <property type="entry name" value="TRNA THREONYLCARBAMOYLADENOSINE DEHYDRATASE"/>
    <property type="match status" value="1"/>
</dbReference>
<feature type="domain" description="THIF-type NAD/FAD binding fold" evidence="1">
    <location>
        <begin position="12"/>
        <end position="241"/>
    </location>
</feature>
<dbReference type="PANTHER" id="PTHR43267">
    <property type="entry name" value="TRNA THREONYLCARBAMOYLADENOSINE DEHYDRATASE"/>
    <property type="match status" value="1"/>
</dbReference>
<dbReference type="CDD" id="cd00755">
    <property type="entry name" value="YgdL_like"/>
    <property type="match status" value="1"/>
</dbReference>
<evidence type="ECO:0000313" key="2">
    <source>
        <dbReference type="EMBL" id="AKO65404.1"/>
    </source>
</evidence>